<evidence type="ECO:0000259" key="14">
    <source>
        <dbReference type="PROSITE" id="PS50157"/>
    </source>
</evidence>
<dbReference type="GO" id="GO:0075523">
    <property type="term" value="P:viral translational frameshifting"/>
    <property type="evidence" value="ECO:0007669"/>
    <property type="project" value="UniProtKB-KW"/>
</dbReference>
<evidence type="ECO:0000256" key="3">
    <source>
        <dbReference type="ARBA" id="ARBA00022670"/>
    </source>
</evidence>
<comment type="function">
    <text evidence="11">Covalently attached to the 5' extremity of the genomic and subgenomic RNAs. It may serve as a primer for the replicase.</text>
</comment>
<evidence type="ECO:0000256" key="8">
    <source>
        <dbReference type="ARBA" id="ARBA00022870"/>
    </source>
</evidence>
<dbReference type="InterPro" id="IPR043504">
    <property type="entry name" value="Peptidase_S1_PA_chymotrypsin"/>
</dbReference>
<feature type="domain" description="Peptidase S39" evidence="15">
    <location>
        <begin position="94"/>
        <end position="293"/>
    </location>
</feature>
<keyword evidence="12" id="KW-0863">Zinc-finger</keyword>
<evidence type="ECO:0000256" key="6">
    <source>
        <dbReference type="ARBA" id="ARBA00022801"/>
    </source>
</evidence>
<feature type="region of interest" description="Disordered" evidence="13">
    <location>
        <begin position="492"/>
        <end position="544"/>
    </location>
</feature>
<keyword evidence="4" id="KW-0812">Transmembrane</keyword>
<proteinExistence type="predicted"/>
<dbReference type="InterPro" id="IPR000382">
    <property type="entry name" value="Peptidase_S39B_luteovirus"/>
</dbReference>
<dbReference type="InterPro" id="IPR013087">
    <property type="entry name" value="Znf_C2H2_type"/>
</dbReference>
<comment type="subcellular location">
    <subcellularLocation>
        <location evidence="1">Host membrane</location>
        <topology evidence="1">Multi-pass membrane protein</topology>
    </subcellularLocation>
</comment>
<keyword evidence="8" id="KW-1043">Host membrane</keyword>
<evidence type="ECO:0000313" key="16">
    <source>
        <dbReference type="EMBL" id="QIJ56916.1"/>
    </source>
</evidence>
<evidence type="ECO:0000256" key="12">
    <source>
        <dbReference type="PROSITE-ProRule" id="PRU00042"/>
    </source>
</evidence>
<dbReference type="GO" id="GO:0016020">
    <property type="term" value="C:membrane"/>
    <property type="evidence" value="ECO:0007669"/>
    <property type="project" value="InterPro"/>
</dbReference>
<evidence type="ECO:0000256" key="9">
    <source>
        <dbReference type="ARBA" id="ARBA00022989"/>
    </source>
</evidence>
<dbReference type="EMBL" id="MN982391">
    <property type="protein sequence ID" value="QIJ56916.1"/>
    <property type="molecule type" value="Genomic_RNA"/>
</dbReference>
<dbReference type="PROSITE" id="PS51868">
    <property type="entry name" value="PEPTIDASE_S39"/>
    <property type="match status" value="1"/>
</dbReference>
<reference evidence="16" key="2">
    <citation type="submission" date="2020-01" db="EMBL/GenBank/DDBJ databases">
        <authorList>
            <person name="Abba' S."/>
        </authorList>
    </citation>
    <scope>NUCLEOTIDE SEQUENCE</scope>
    <source>
        <strain evidence="16">St_USA</strain>
    </source>
</reference>
<accession>A0A6G7NRX1</accession>
<keyword evidence="9" id="KW-1133">Transmembrane helix</keyword>
<dbReference type="GO" id="GO:0008270">
    <property type="term" value="F:zinc ion binding"/>
    <property type="evidence" value="ECO:0007669"/>
    <property type="project" value="UniProtKB-KW"/>
</dbReference>
<dbReference type="Gene3D" id="2.40.10.10">
    <property type="entry name" value="Trypsin-like serine proteases"/>
    <property type="match status" value="2"/>
</dbReference>
<dbReference type="GO" id="GO:0006508">
    <property type="term" value="P:proteolysis"/>
    <property type="evidence" value="ECO:0007669"/>
    <property type="project" value="UniProtKB-KW"/>
</dbReference>
<feature type="domain" description="C2H2-type" evidence="14">
    <location>
        <begin position="476"/>
        <end position="505"/>
    </location>
</feature>
<evidence type="ECO:0000256" key="4">
    <source>
        <dbReference type="ARBA" id="ARBA00022692"/>
    </source>
</evidence>
<keyword evidence="2" id="KW-0191">Covalent protein-RNA linkage</keyword>
<organism evidence="16">
    <name type="scientific">Scaphoideus titanus sobemo-like virus 2</name>
    <dbReference type="NCBI Taxonomy" id="2716558"/>
    <lineage>
        <taxon>Viruses</taxon>
        <taxon>Riboviria</taxon>
        <taxon>Orthornavirae</taxon>
        <taxon>Pisuviricota</taxon>
        <taxon>Pisoniviricetes</taxon>
        <taxon>Sobelivirales</taxon>
        <taxon>Solemoviridae</taxon>
        <taxon>Sobemovirus</taxon>
    </lineage>
</organism>
<keyword evidence="7" id="KW-0720">Serine protease</keyword>
<dbReference type="PROSITE" id="PS00028">
    <property type="entry name" value="ZINC_FINGER_C2H2_1"/>
    <property type="match status" value="1"/>
</dbReference>
<evidence type="ECO:0000256" key="1">
    <source>
        <dbReference type="ARBA" id="ARBA00004301"/>
    </source>
</evidence>
<dbReference type="Pfam" id="PF02122">
    <property type="entry name" value="Peptidase_S39"/>
    <property type="match status" value="1"/>
</dbReference>
<dbReference type="PROSITE" id="PS50157">
    <property type="entry name" value="ZINC_FINGER_C2H2_2"/>
    <property type="match status" value="1"/>
</dbReference>
<evidence type="ECO:0000256" key="5">
    <source>
        <dbReference type="ARBA" id="ARBA00022758"/>
    </source>
</evidence>
<keyword evidence="12" id="KW-0479">Metal-binding</keyword>
<dbReference type="InterPro" id="IPR009003">
    <property type="entry name" value="Peptidase_S1_PA"/>
</dbReference>
<evidence type="ECO:0000256" key="7">
    <source>
        <dbReference type="ARBA" id="ARBA00022825"/>
    </source>
</evidence>
<reference evidence="16" key="1">
    <citation type="journal article" date="2020" name="Viruses">
        <title>New Viral Sequences Identified in the Flavescence Doree Phytoplasma Vector Scaphoideus titanus.</title>
        <authorList>
            <person name="Ottati S."/>
            <person name="Chiapello M."/>
            <person name="Galetto L."/>
            <person name="Bosco D."/>
            <person name="Marzachi C."/>
            <person name="Abba S."/>
        </authorList>
    </citation>
    <scope>NUCLEOTIDE SEQUENCE</scope>
    <source>
        <strain evidence="16">St_USA</strain>
    </source>
</reference>
<dbReference type="GO" id="GO:0033644">
    <property type="term" value="C:host cell membrane"/>
    <property type="evidence" value="ECO:0007669"/>
    <property type="project" value="UniProtKB-SubCell"/>
</dbReference>
<dbReference type="GO" id="GO:0004252">
    <property type="term" value="F:serine-type endopeptidase activity"/>
    <property type="evidence" value="ECO:0007669"/>
    <property type="project" value="InterPro"/>
</dbReference>
<keyword evidence="6" id="KW-0378">Hydrolase</keyword>
<sequence>MDCMFEPMVRTVVQQVPVMVPVPVAEQSFKVAHKTASKTVVSSCTRALDFVSEKPLLTTMIVGSTAGMGLAWLLRERLRKVSYKIRGIQGEAARPGSTIIPNPQAVPKCQVFLYDVGALWSTFIGCGIRVDNLLVTCFHVIENVETLAIGKGGKTHLVSSGPVTSNKLRDVVYFQLPDDVWSKLGVVTANRQPVPEQVAMKAMPSRIATKIGYTDGSVRPLAAHIGKVVYTGTTIPGFSGAPYMSTDGKVLGMHQGTYSSSDQDDNVGFMWAAVLEDVSTTFRGLGTIGEAARPRKRVAASGAGLYEPGDEPPVRPSNRVWGYGDIRKAVEVGFEDNPLDGWADEQEVDYDAQLQWESTNKDSLDRTIRVMEDLPAAHLQALIDSAQGMISRKQCTGHSPQGPEIPPPSSLFSTAIATARKETETAIEARVEPLERRVAALEAKICQRQSDPAPVVVGPKGPITYPKGTTPIVHPHVCCICSRSFKSVEGLQAHKRTQGHQGEGKKAKPSFLGQPKPQNWRLKSNPGSSTSDRTKASTEQPQVLTSIQDTLTKLESSLELLVKATLGRTQEKERNSEA</sequence>
<keyword evidence="10" id="KW-0472">Membrane</keyword>
<evidence type="ECO:0000256" key="11">
    <source>
        <dbReference type="ARBA" id="ARBA00029410"/>
    </source>
</evidence>
<keyword evidence="5" id="KW-0688">Ribosomal frameshifting</keyword>
<dbReference type="SUPFAM" id="SSF50494">
    <property type="entry name" value="Trypsin-like serine proteases"/>
    <property type="match status" value="1"/>
</dbReference>
<name>A0A6G7NRX1_9VIRU</name>
<feature type="compositionally biased region" description="Polar residues" evidence="13">
    <location>
        <begin position="521"/>
        <end position="544"/>
    </location>
</feature>
<keyword evidence="12" id="KW-0862">Zinc</keyword>
<evidence type="ECO:0000256" key="2">
    <source>
        <dbReference type="ARBA" id="ARBA00022520"/>
    </source>
</evidence>
<keyword evidence="3 16" id="KW-0645">Protease</keyword>
<evidence type="ECO:0000256" key="10">
    <source>
        <dbReference type="ARBA" id="ARBA00023136"/>
    </source>
</evidence>
<protein>
    <submittedName>
        <fullName evidence="16">Trypsin-like serine protease</fullName>
    </submittedName>
</protein>
<evidence type="ECO:0000259" key="15">
    <source>
        <dbReference type="PROSITE" id="PS51868"/>
    </source>
</evidence>
<evidence type="ECO:0000256" key="13">
    <source>
        <dbReference type="SAM" id="MobiDB-lite"/>
    </source>
</evidence>